<dbReference type="InterPro" id="IPR013783">
    <property type="entry name" value="Ig-like_fold"/>
</dbReference>
<gene>
    <name evidence="1" type="ORF">CMV30_07815</name>
</gene>
<organism evidence="1 2">
    <name type="scientific">Nibricoccus aquaticus</name>
    <dbReference type="NCBI Taxonomy" id="2576891"/>
    <lineage>
        <taxon>Bacteria</taxon>
        <taxon>Pseudomonadati</taxon>
        <taxon>Verrucomicrobiota</taxon>
        <taxon>Opitutia</taxon>
        <taxon>Opitutales</taxon>
        <taxon>Opitutaceae</taxon>
        <taxon>Nibricoccus</taxon>
    </lineage>
</organism>
<dbReference type="InterPro" id="IPR011467">
    <property type="entry name" value="DUF1573"/>
</dbReference>
<sequence length="338" mass="35826">MIRDSARGSCLAESRRPGRVTGMKQMLRAMICAWLLAGWVLGAEAQIVAEPGVVDLGRRTQNTVVESKVVLVNAGKEAVTIYDVQADCSCTAGTLGKQSLGAGERTELAIKTETRSYQGEVTRRVVVRTSAGDVVVPVKVTVSPYERWEVSPPFLTLAPSVRGKEAVGEVTLTHLGTDAGEVEVVSVKSEPDWVAGAVARREGKTFMVGLAKKAVTPAGHHMVKMTAVTTDAVNPVVAFNVFMSVTSAVSVKPAPLVMPVGKVGKETRLKGELLGWDGDVPPRLELSKGTATIVGTGAEGLAFEIAVTPEKAGALTQLLRIYRGEELELEVAVILRAE</sequence>
<dbReference type="PANTHER" id="PTHR37833">
    <property type="entry name" value="LIPOPROTEIN-RELATED"/>
    <property type="match status" value="1"/>
</dbReference>
<dbReference type="EMBL" id="CP023344">
    <property type="protein sequence ID" value="ATC63860.1"/>
    <property type="molecule type" value="Genomic_DNA"/>
</dbReference>
<keyword evidence="2" id="KW-1185">Reference proteome</keyword>
<accession>A0A290Q9I3</accession>
<proteinExistence type="predicted"/>
<evidence type="ECO:0000313" key="1">
    <source>
        <dbReference type="EMBL" id="ATC63860.1"/>
    </source>
</evidence>
<dbReference type="KEGG" id="vbh:CMV30_07815"/>
<reference evidence="1 2" key="1">
    <citation type="submission" date="2017-09" db="EMBL/GenBank/DDBJ databases">
        <title>Complete genome sequence of Verrucomicrobial strain HZ-65, isolated from freshwater.</title>
        <authorList>
            <person name="Choi A."/>
        </authorList>
    </citation>
    <scope>NUCLEOTIDE SEQUENCE [LARGE SCALE GENOMIC DNA]</scope>
    <source>
        <strain evidence="1 2">HZ-65</strain>
    </source>
</reference>
<dbReference type="PANTHER" id="PTHR37833:SF1">
    <property type="entry name" value="SIGNAL PEPTIDE PROTEIN"/>
    <property type="match status" value="1"/>
</dbReference>
<evidence type="ECO:0008006" key="3">
    <source>
        <dbReference type="Google" id="ProtNLM"/>
    </source>
</evidence>
<dbReference type="Pfam" id="PF07610">
    <property type="entry name" value="DUF1573"/>
    <property type="match status" value="1"/>
</dbReference>
<evidence type="ECO:0000313" key="2">
    <source>
        <dbReference type="Proteomes" id="UP000217265"/>
    </source>
</evidence>
<dbReference type="Gene3D" id="2.60.40.10">
    <property type="entry name" value="Immunoglobulins"/>
    <property type="match status" value="1"/>
</dbReference>
<dbReference type="Proteomes" id="UP000217265">
    <property type="component" value="Chromosome"/>
</dbReference>
<protein>
    <recommendedName>
        <fullName evidence="3">DUF1573 domain-containing protein</fullName>
    </recommendedName>
</protein>
<name>A0A290Q9I3_9BACT</name>
<dbReference type="AlphaFoldDB" id="A0A290Q9I3"/>